<sequence length="514" mass="57520">MGLRTGEQYLEAIKVRNKAEIYVLGKEVKDVTTHPFLKPSVMAFKATFDAPWEEDTKELARAWSPFINEEVNRFNHIHRSPEDLAAKVKLLRKISHKTGACFQRCVGFDALNTLYIITELMAQKGKTEPKEKFVEYLKTVQKKDLALAGAMTDAKGVRTQKPSQQKNKDAYVRVTEVTKDGIYVSGAKANITGVAASEEIVVLPTRAMGPEDQDYAVAFSIPTDTEGIKIVVGRQLNDARRMEEGDIDALPYFYNHEGLVIFDNVFVPMERVFLLKDWQYTSQLVEIFSAYHRQGYGGCKAGLGDVIIGATYNLAKQIGVEKASHIQEKITEEIFLTETMYSAGIAASLNAVQPCPNCWWVNPMHANVTKHLVARFPAQISQLAIDIAGGIIGTAPSEWDLKNPKLREYIAKYLQGVEGYTAEDRLRMVRLLENVSMGVAFMIESVHGAGSPAAQRIMFSRLYDLNYSEEVAKKLAGMKSNVRFTEKAEPWRETETEKLAKSKTAPSTEDKLSK</sequence>
<evidence type="ECO:0000313" key="8">
    <source>
        <dbReference type="Proteomes" id="UP000825123"/>
    </source>
</evidence>
<feature type="region of interest" description="Disordered" evidence="4">
    <location>
        <begin position="486"/>
        <end position="514"/>
    </location>
</feature>
<evidence type="ECO:0000313" key="7">
    <source>
        <dbReference type="EMBL" id="BCU69213.1"/>
    </source>
</evidence>
<evidence type="ECO:0000256" key="3">
    <source>
        <dbReference type="ARBA" id="ARBA00023002"/>
    </source>
</evidence>
<dbReference type="KEGG" id="csty:KN1_05100"/>
<dbReference type="InterPro" id="IPR024719">
    <property type="entry name" value="HpaB/PvcC/4-BUDH_C"/>
</dbReference>
<protein>
    <submittedName>
        <fullName evidence="7">4-hydroxybutyryl-CoA dehydratase</fullName>
    </submittedName>
</protein>
<keyword evidence="1" id="KW-0285">Flavoprotein</keyword>
<dbReference type="InterPro" id="IPR046373">
    <property type="entry name" value="Acyl-CoA_Oxase/DH_mid-dom_sf"/>
</dbReference>
<dbReference type="AlphaFoldDB" id="A0A8D5U4P5"/>
<dbReference type="Gene3D" id="2.40.110.10">
    <property type="entry name" value="Butyryl-CoA Dehydrogenase, subunit A, domain 2"/>
    <property type="match status" value="1"/>
</dbReference>
<feature type="compositionally biased region" description="Basic and acidic residues" evidence="4">
    <location>
        <begin position="486"/>
        <end position="500"/>
    </location>
</feature>
<dbReference type="Pfam" id="PF03241">
    <property type="entry name" value="HpaB"/>
    <property type="match status" value="1"/>
</dbReference>
<evidence type="ECO:0000259" key="5">
    <source>
        <dbReference type="Pfam" id="PF03241"/>
    </source>
</evidence>
<keyword evidence="3" id="KW-0560">Oxidoreductase</keyword>
<evidence type="ECO:0000259" key="6">
    <source>
        <dbReference type="Pfam" id="PF11794"/>
    </source>
</evidence>
<reference evidence="7 8" key="1">
    <citation type="submission" date="2021-04" db="EMBL/GenBank/DDBJ databases">
        <title>Complete genome sequence of Stygiolobus sp. KN-1.</title>
        <authorList>
            <person name="Nakamura K."/>
            <person name="Sakai H."/>
            <person name="Kurosawa N."/>
        </authorList>
    </citation>
    <scope>NUCLEOTIDE SEQUENCE [LARGE SCALE GENOMIC DNA]</scope>
    <source>
        <strain evidence="7 8">KN-1</strain>
    </source>
</reference>
<dbReference type="InterPro" id="IPR024674">
    <property type="entry name" value="HpaB/PvcC/4-BUDH_N"/>
</dbReference>
<evidence type="ECO:0000256" key="1">
    <source>
        <dbReference type="ARBA" id="ARBA00022630"/>
    </source>
</evidence>
<dbReference type="GeneID" id="66162262"/>
<dbReference type="InterPro" id="IPR009100">
    <property type="entry name" value="AcylCoA_DH/oxidase_NM_dom_sf"/>
</dbReference>
<dbReference type="PANTHER" id="PTHR36117">
    <property type="entry name" value="4-HYDROXYPHENYLACETATE 3-MONOOXYGENASE-RELATED"/>
    <property type="match status" value="1"/>
</dbReference>
<dbReference type="Proteomes" id="UP000825123">
    <property type="component" value="Chromosome"/>
</dbReference>
<dbReference type="InterPro" id="IPR036250">
    <property type="entry name" value="AcylCo_DH-like_C"/>
</dbReference>
<dbReference type="PANTHER" id="PTHR36117:SF3">
    <property type="entry name" value="4-HYDROXYPHENYLACETATE 3-MONOOXYGENASE-RELATED"/>
    <property type="match status" value="1"/>
</dbReference>
<name>A0A8D5U4P5_9CREN</name>
<dbReference type="SUPFAM" id="SSF47203">
    <property type="entry name" value="Acyl-CoA dehydrogenase C-terminal domain-like"/>
    <property type="match status" value="1"/>
</dbReference>
<proteinExistence type="predicted"/>
<accession>A0A8D5U4P5</accession>
<dbReference type="RefSeq" id="WP_221289267.1">
    <property type="nucleotide sequence ID" value="NZ_AP024597.1"/>
</dbReference>
<keyword evidence="2" id="KW-0274">FAD</keyword>
<dbReference type="InterPro" id="IPR004925">
    <property type="entry name" value="HpaB/PvcC/4-BUDH"/>
</dbReference>
<dbReference type="Gene3D" id="1.10.3140.10">
    <property type="entry name" value="4-hydroxybutyryl-coa dehydratase, domain 1"/>
    <property type="match status" value="1"/>
</dbReference>
<dbReference type="Pfam" id="PF11794">
    <property type="entry name" value="HpaB_N"/>
    <property type="match status" value="1"/>
</dbReference>
<keyword evidence="8" id="KW-1185">Reference proteome</keyword>
<dbReference type="PIRSF" id="PIRSF000331">
    <property type="entry name" value="HpaA_HpaB"/>
    <property type="match status" value="1"/>
</dbReference>
<organism evidence="7 8">
    <name type="scientific">Stygiolobus caldivivus</name>
    <dbReference type="NCBI Taxonomy" id="2824673"/>
    <lineage>
        <taxon>Archaea</taxon>
        <taxon>Thermoproteota</taxon>
        <taxon>Thermoprotei</taxon>
        <taxon>Sulfolobales</taxon>
        <taxon>Sulfolobaceae</taxon>
        <taxon>Stygiolobus</taxon>
    </lineage>
</organism>
<evidence type="ECO:0000256" key="4">
    <source>
        <dbReference type="SAM" id="MobiDB-lite"/>
    </source>
</evidence>
<dbReference type="Gene3D" id="1.20.140.10">
    <property type="entry name" value="Butyryl-CoA Dehydrogenase, subunit A, domain 3"/>
    <property type="match status" value="1"/>
</dbReference>
<dbReference type="GO" id="GO:0016627">
    <property type="term" value="F:oxidoreductase activity, acting on the CH-CH group of donors"/>
    <property type="evidence" value="ECO:0007669"/>
    <property type="project" value="InterPro"/>
</dbReference>
<evidence type="ECO:0000256" key="2">
    <source>
        <dbReference type="ARBA" id="ARBA00022827"/>
    </source>
</evidence>
<dbReference type="SUPFAM" id="SSF56645">
    <property type="entry name" value="Acyl-CoA dehydrogenase NM domain-like"/>
    <property type="match status" value="1"/>
</dbReference>
<gene>
    <name evidence="7" type="ORF">KN1_05100</name>
</gene>
<feature type="domain" description="HpaB/PvcC/4-BUDH C-terminal" evidence="5">
    <location>
        <begin position="282"/>
        <end position="477"/>
    </location>
</feature>
<dbReference type="EMBL" id="AP024597">
    <property type="protein sequence ID" value="BCU69213.1"/>
    <property type="molecule type" value="Genomic_DNA"/>
</dbReference>
<feature type="domain" description="HpaB/PvcC/4-BUDH N-terminal" evidence="6">
    <location>
        <begin position="5"/>
        <end position="274"/>
    </location>
</feature>